<evidence type="ECO:0000256" key="10">
    <source>
        <dbReference type="ARBA" id="ARBA00022840"/>
    </source>
</evidence>
<reference evidence="19" key="1">
    <citation type="journal article" date="2014" name="Int. J. Syst. Evol. Microbiol.">
        <title>Complete genome sequence of Corynebacterium casei LMG S-19264T (=DSM 44701T), isolated from a smear-ripened cheese.</title>
        <authorList>
            <consortium name="US DOE Joint Genome Institute (JGI-PGF)"/>
            <person name="Walter F."/>
            <person name="Albersmeier A."/>
            <person name="Kalinowski J."/>
            <person name="Ruckert C."/>
        </authorList>
    </citation>
    <scope>NUCLEOTIDE SEQUENCE</scope>
    <source>
        <strain evidence="19">JCM 14719</strain>
    </source>
</reference>
<evidence type="ECO:0000313" key="19">
    <source>
        <dbReference type="EMBL" id="GGK08498.1"/>
    </source>
</evidence>
<evidence type="ECO:0000256" key="1">
    <source>
        <dbReference type="ARBA" id="ARBA00004651"/>
    </source>
</evidence>
<evidence type="ECO:0000256" key="11">
    <source>
        <dbReference type="ARBA" id="ARBA00022967"/>
    </source>
</evidence>
<dbReference type="FunFam" id="2.70.150.10:FF:000002">
    <property type="entry name" value="Copper-transporting ATPase 1, putative"/>
    <property type="match status" value="1"/>
</dbReference>
<evidence type="ECO:0000256" key="13">
    <source>
        <dbReference type="ARBA" id="ARBA00023065"/>
    </source>
</evidence>
<evidence type="ECO:0000256" key="3">
    <source>
        <dbReference type="ARBA" id="ARBA00022448"/>
    </source>
</evidence>
<dbReference type="InterPro" id="IPR018303">
    <property type="entry name" value="ATPase_P-typ_P_site"/>
</dbReference>
<dbReference type="PANTHER" id="PTHR48085">
    <property type="entry name" value="CADMIUM/ZINC-TRANSPORTING ATPASE HMA2-RELATED"/>
    <property type="match status" value="1"/>
</dbReference>
<dbReference type="PRINTS" id="PR00119">
    <property type="entry name" value="CATATPASE"/>
</dbReference>
<dbReference type="InterPro" id="IPR044492">
    <property type="entry name" value="P_typ_ATPase_HD_dom"/>
</dbReference>
<sequence length="692" mass="73527">MDCAAKLERHVQALPGVKEAKLNFAASKLTVLGTISTEELQREVKKIEDVTLHPVGTPEPTATKSFWASNRKALTTGLSLLALATAFIVPEPFGKGFLLASIAVGGHSLLRKGARNLIRLNFDMNVLMTVAITGALLIGEWKEAAVVTFLFAVSEMLESYSMEKARQSIRALMEIAPKVATVLRDGQEIVVPVEDLVVGDIILVKPGEKIAADGEIVEGTSSINEAAITGESMPVDKTVGDSVYAGTLNQQGAIKVRVTKLVADTTIAKIIHLVEEAQNERAPSQAFVDRFAKYYTPAVMVLALGVALVPPLFFGADWSRWIYEGLALLVVACPCALVVSTPVAIVSAIGAAARQGVLIKGGVYLEEVGNLKVVAFDKTGTLTKGEPVVTDVVPLGDRTEQDVLGIAARLEKLSEHPLAKAIVKKAEEDGLAVKPAEEFSAITGKGAFGRVDGQTYYIGNPRLFAELHGDIGAVQNQISALQRQGKTVMLLGTQDELVGLIAVADQVREQSVQAVRALKQAGIEKTIMLTGDNATTAAAIAKQVGIDEYHAELLPHDKLEKIKQLRDAYGKVAMVGDGVNDAPALASATVGIAMGGAGTDTALETADIALMADDLSKLPFTIRLGRRAVRVIKQNIAFSLITKLLAVLLVFPGWLTLWLAILADMGATILVTLNGLRLLRVKPAPSVESQEA</sequence>
<comment type="catalytic activity">
    <reaction evidence="16">
        <text>Cd(2+)(in) + ATP + H2O = Cd(2+)(out) + ADP + phosphate + H(+)</text>
        <dbReference type="Rhea" id="RHEA:12132"/>
        <dbReference type="ChEBI" id="CHEBI:15377"/>
        <dbReference type="ChEBI" id="CHEBI:15378"/>
        <dbReference type="ChEBI" id="CHEBI:30616"/>
        <dbReference type="ChEBI" id="CHEBI:43474"/>
        <dbReference type="ChEBI" id="CHEBI:48775"/>
        <dbReference type="ChEBI" id="CHEBI:456216"/>
        <dbReference type="EC" id="7.2.2.21"/>
    </reaction>
</comment>
<feature type="domain" description="HMA" evidence="18">
    <location>
        <begin position="1"/>
        <end position="55"/>
    </location>
</feature>
<name>A0A8J3BHK0_9BACI</name>
<dbReference type="GO" id="GO:0005524">
    <property type="term" value="F:ATP binding"/>
    <property type="evidence" value="ECO:0007669"/>
    <property type="project" value="UniProtKB-UniRule"/>
</dbReference>
<dbReference type="CDD" id="cd07545">
    <property type="entry name" value="P-type_ATPase_Cd-like"/>
    <property type="match status" value="1"/>
</dbReference>
<evidence type="ECO:0000256" key="6">
    <source>
        <dbReference type="ARBA" id="ARBA00022553"/>
    </source>
</evidence>
<evidence type="ECO:0000256" key="14">
    <source>
        <dbReference type="ARBA" id="ARBA00023136"/>
    </source>
</evidence>
<dbReference type="Proteomes" id="UP000637720">
    <property type="component" value="Unassembled WGS sequence"/>
</dbReference>
<dbReference type="GO" id="GO:0016887">
    <property type="term" value="F:ATP hydrolysis activity"/>
    <property type="evidence" value="ECO:0007669"/>
    <property type="project" value="InterPro"/>
</dbReference>
<dbReference type="InterPro" id="IPR027256">
    <property type="entry name" value="P-typ_ATPase_IB"/>
</dbReference>
<dbReference type="Pfam" id="PF00403">
    <property type="entry name" value="HMA"/>
    <property type="match status" value="1"/>
</dbReference>
<dbReference type="AlphaFoldDB" id="A0A8J3BHK0"/>
<dbReference type="Gene3D" id="3.40.50.1000">
    <property type="entry name" value="HAD superfamily/HAD-like"/>
    <property type="match status" value="1"/>
</dbReference>
<keyword evidence="10 17" id="KW-0067">ATP-binding</keyword>
<dbReference type="GO" id="GO:0005886">
    <property type="term" value="C:plasma membrane"/>
    <property type="evidence" value="ECO:0007669"/>
    <property type="project" value="UniProtKB-SubCell"/>
</dbReference>
<dbReference type="Pfam" id="PF00122">
    <property type="entry name" value="E1-E2_ATPase"/>
    <property type="match status" value="1"/>
</dbReference>
<comment type="subcellular location">
    <subcellularLocation>
        <location evidence="1">Cell membrane</location>
        <topology evidence="1">Multi-pass membrane protein</topology>
    </subcellularLocation>
</comment>
<evidence type="ECO:0000256" key="4">
    <source>
        <dbReference type="ARBA" id="ARBA00022475"/>
    </source>
</evidence>
<evidence type="ECO:0000256" key="16">
    <source>
        <dbReference type="ARBA" id="ARBA00049338"/>
    </source>
</evidence>
<gene>
    <name evidence="19" type="ORF">GCM10007043_23220</name>
</gene>
<keyword evidence="20" id="KW-1185">Reference proteome</keyword>
<dbReference type="InterPro" id="IPR008250">
    <property type="entry name" value="ATPase_P-typ_transduc_dom_A_sf"/>
</dbReference>
<dbReference type="Gene3D" id="3.40.1110.10">
    <property type="entry name" value="Calcium-transporting ATPase, cytoplasmic domain N"/>
    <property type="match status" value="1"/>
</dbReference>
<keyword evidence="12 17" id="KW-1133">Transmembrane helix</keyword>
<dbReference type="SFLD" id="SFLDF00027">
    <property type="entry name" value="p-type_atpase"/>
    <property type="match status" value="1"/>
</dbReference>
<evidence type="ECO:0000313" key="20">
    <source>
        <dbReference type="Proteomes" id="UP000637720"/>
    </source>
</evidence>
<dbReference type="InterPro" id="IPR023298">
    <property type="entry name" value="ATPase_P-typ_TM_dom_sf"/>
</dbReference>
<evidence type="ECO:0000256" key="7">
    <source>
        <dbReference type="ARBA" id="ARBA00022692"/>
    </source>
</evidence>
<keyword evidence="14 17" id="KW-0472">Membrane</keyword>
<dbReference type="EMBL" id="BMOF01000084">
    <property type="protein sequence ID" value="GGK08498.1"/>
    <property type="molecule type" value="Genomic_DNA"/>
</dbReference>
<feature type="transmembrane region" description="Helical" evidence="17">
    <location>
        <begin position="294"/>
        <end position="314"/>
    </location>
</feature>
<feature type="transmembrane region" description="Helical" evidence="17">
    <location>
        <begin position="631"/>
        <end position="651"/>
    </location>
</feature>
<dbReference type="NCBIfam" id="TIGR01494">
    <property type="entry name" value="ATPase_P-type"/>
    <property type="match status" value="1"/>
</dbReference>
<protein>
    <recommendedName>
        <fullName evidence="15">Cd(2+)-exporting ATPase</fullName>
        <ecNumber evidence="15">7.2.2.21</ecNumber>
    </recommendedName>
</protein>
<dbReference type="GO" id="GO:0008551">
    <property type="term" value="F:P-type cadmium transporter activity"/>
    <property type="evidence" value="ECO:0007669"/>
    <property type="project" value="UniProtKB-EC"/>
</dbReference>
<accession>A0A8J3BHK0</accession>
<keyword evidence="9 17" id="KW-0547">Nucleotide-binding</keyword>
<comment type="similarity">
    <text evidence="2 17">Belongs to the cation transport ATPase (P-type) (TC 3.A.3) family. Type IB subfamily.</text>
</comment>
<dbReference type="PROSITE" id="PS50846">
    <property type="entry name" value="HMA_2"/>
    <property type="match status" value="1"/>
</dbReference>
<dbReference type="FunFam" id="3.40.50.1000:FF:000020">
    <property type="entry name" value="Probable cation-transporting P-type ATPase"/>
    <property type="match status" value="1"/>
</dbReference>
<keyword evidence="3" id="KW-0813">Transport</keyword>
<dbReference type="SFLD" id="SFLDG00002">
    <property type="entry name" value="C1.7:_P-type_atpase_like"/>
    <property type="match status" value="1"/>
</dbReference>
<dbReference type="GO" id="GO:0046872">
    <property type="term" value="F:metal ion binding"/>
    <property type="evidence" value="ECO:0007669"/>
    <property type="project" value="UniProtKB-KW"/>
</dbReference>
<keyword evidence="13" id="KW-0406">Ion transport</keyword>
<dbReference type="PRINTS" id="PR00941">
    <property type="entry name" value="CDATPASE"/>
</dbReference>
<dbReference type="InterPro" id="IPR051014">
    <property type="entry name" value="Cation_Transport_ATPase_IB"/>
</dbReference>
<dbReference type="Gene3D" id="3.30.70.100">
    <property type="match status" value="1"/>
</dbReference>
<dbReference type="Gene3D" id="2.70.150.10">
    <property type="entry name" value="Calcium-transporting ATPase, cytoplasmic transduction domain A"/>
    <property type="match status" value="1"/>
</dbReference>
<dbReference type="SUPFAM" id="SSF81653">
    <property type="entry name" value="Calcium ATPase, transduction domain A"/>
    <property type="match status" value="1"/>
</dbReference>
<evidence type="ECO:0000256" key="17">
    <source>
        <dbReference type="RuleBase" id="RU362081"/>
    </source>
</evidence>
<dbReference type="PANTHER" id="PTHR48085:SF5">
    <property type="entry name" value="CADMIUM_ZINC-TRANSPORTING ATPASE HMA4-RELATED"/>
    <property type="match status" value="1"/>
</dbReference>
<dbReference type="InterPro" id="IPR023214">
    <property type="entry name" value="HAD_sf"/>
</dbReference>
<proteinExistence type="inferred from homology"/>
<evidence type="ECO:0000256" key="5">
    <source>
        <dbReference type="ARBA" id="ARBA00022539"/>
    </source>
</evidence>
<evidence type="ECO:0000256" key="8">
    <source>
        <dbReference type="ARBA" id="ARBA00022723"/>
    </source>
</evidence>
<evidence type="ECO:0000256" key="9">
    <source>
        <dbReference type="ARBA" id="ARBA00022741"/>
    </source>
</evidence>
<dbReference type="EC" id="7.2.2.21" evidence="15"/>
<keyword evidence="4 17" id="KW-1003">Cell membrane</keyword>
<dbReference type="NCBIfam" id="TIGR01525">
    <property type="entry name" value="ATPase-IB_hvy"/>
    <property type="match status" value="1"/>
</dbReference>
<reference evidence="19" key="2">
    <citation type="submission" date="2020-09" db="EMBL/GenBank/DDBJ databases">
        <authorList>
            <person name="Sun Q."/>
            <person name="Ohkuma M."/>
        </authorList>
    </citation>
    <scope>NUCLEOTIDE SEQUENCE</scope>
    <source>
        <strain evidence="19">JCM 14719</strain>
    </source>
</reference>
<keyword evidence="11" id="KW-1278">Translocase</keyword>
<dbReference type="SUPFAM" id="SSF81665">
    <property type="entry name" value="Calcium ATPase, transmembrane domain M"/>
    <property type="match status" value="1"/>
</dbReference>
<dbReference type="InterPro" id="IPR036163">
    <property type="entry name" value="HMA_dom_sf"/>
</dbReference>
<dbReference type="Pfam" id="PF00702">
    <property type="entry name" value="Hydrolase"/>
    <property type="match status" value="1"/>
</dbReference>
<dbReference type="SUPFAM" id="SSF55008">
    <property type="entry name" value="HMA, heavy metal-associated domain"/>
    <property type="match status" value="1"/>
</dbReference>
<dbReference type="NCBIfam" id="TIGR01511">
    <property type="entry name" value="ATPase-IB1_Cu"/>
    <property type="match status" value="1"/>
</dbReference>
<keyword evidence="5" id="KW-0104">Cadmium</keyword>
<dbReference type="InterPro" id="IPR023299">
    <property type="entry name" value="ATPase_P-typ_cyto_dom_N"/>
</dbReference>
<feature type="transmembrane region" description="Helical" evidence="17">
    <location>
        <begin position="120"/>
        <end position="138"/>
    </location>
</feature>
<dbReference type="SUPFAM" id="SSF56784">
    <property type="entry name" value="HAD-like"/>
    <property type="match status" value="1"/>
</dbReference>
<dbReference type="InterPro" id="IPR006121">
    <property type="entry name" value="HMA_dom"/>
</dbReference>
<keyword evidence="8 17" id="KW-0479">Metal-binding</keyword>
<keyword evidence="7 17" id="KW-0812">Transmembrane</keyword>
<dbReference type="InterPro" id="IPR001757">
    <property type="entry name" value="P_typ_ATPase"/>
</dbReference>
<dbReference type="InterPro" id="IPR036412">
    <property type="entry name" value="HAD-like_sf"/>
</dbReference>
<evidence type="ECO:0000259" key="18">
    <source>
        <dbReference type="PROSITE" id="PS50846"/>
    </source>
</evidence>
<dbReference type="SFLD" id="SFLDS00003">
    <property type="entry name" value="Haloacid_Dehalogenase"/>
    <property type="match status" value="1"/>
</dbReference>
<dbReference type="InterPro" id="IPR059000">
    <property type="entry name" value="ATPase_P-type_domA"/>
</dbReference>
<evidence type="ECO:0000256" key="15">
    <source>
        <dbReference type="ARBA" id="ARBA00039103"/>
    </source>
</evidence>
<feature type="transmembrane region" description="Helical" evidence="17">
    <location>
        <begin position="326"/>
        <end position="351"/>
    </location>
</feature>
<comment type="caution">
    <text evidence="19">The sequence shown here is derived from an EMBL/GenBank/DDBJ whole genome shotgun (WGS) entry which is preliminary data.</text>
</comment>
<evidence type="ECO:0000256" key="12">
    <source>
        <dbReference type="ARBA" id="ARBA00022989"/>
    </source>
</evidence>
<dbReference type="CDD" id="cd00371">
    <property type="entry name" value="HMA"/>
    <property type="match status" value="1"/>
</dbReference>
<organism evidence="19 20">
    <name type="scientific">Calditerricola satsumensis</name>
    <dbReference type="NCBI Taxonomy" id="373054"/>
    <lineage>
        <taxon>Bacteria</taxon>
        <taxon>Bacillati</taxon>
        <taxon>Bacillota</taxon>
        <taxon>Bacilli</taxon>
        <taxon>Bacillales</taxon>
        <taxon>Bacillaceae</taxon>
        <taxon>Calditerricola</taxon>
    </lineage>
</organism>
<evidence type="ECO:0000256" key="2">
    <source>
        <dbReference type="ARBA" id="ARBA00006024"/>
    </source>
</evidence>
<dbReference type="NCBIfam" id="TIGR01512">
    <property type="entry name" value="ATPase-IB2_Cd"/>
    <property type="match status" value="1"/>
</dbReference>
<dbReference type="PROSITE" id="PS00154">
    <property type="entry name" value="ATPASE_E1_E2"/>
    <property type="match status" value="1"/>
</dbReference>
<keyword evidence="6" id="KW-0597">Phosphoprotein</keyword>